<proteinExistence type="inferred from homology"/>
<dbReference type="AlphaFoldDB" id="A0AA47M9Y1"/>
<dbReference type="Pfam" id="PF07809">
    <property type="entry name" value="RTP801_C"/>
    <property type="match status" value="1"/>
</dbReference>
<protein>
    <recommendedName>
        <fullName evidence="5">DNA damage-inducible transcript 4-like protein</fullName>
    </recommendedName>
</protein>
<evidence type="ECO:0000313" key="6">
    <source>
        <dbReference type="EMBL" id="KAK0136380.1"/>
    </source>
</evidence>
<dbReference type="GO" id="GO:0009968">
    <property type="term" value="P:negative regulation of signal transduction"/>
    <property type="evidence" value="ECO:0007669"/>
    <property type="project" value="InterPro"/>
</dbReference>
<dbReference type="GO" id="GO:0005737">
    <property type="term" value="C:cytoplasm"/>
    <property type="evidence" value="ECO:0007669"/>
    <property type="project" value="UniProtKB-SubCell"/>
</dbReference>
<keyword evidence="3" id="KW-0963">Cytoplasm</keyword>
<dbReference type="InterPro" id="IPR012918">
    <property type="entry name" value="RTP801-like"/>
</dbReference>
<dbReference type="PANTHER" id="PTHR12478">
    <property type="entry name" value="DNA-DAMAGE-INDUCIBLE TRANSCRIPT 4 PROTEIN DDIT4"/>
    <property type="match status" value="1"/>
</dbReference>
<evidence type="ECO:0000256" key="3">
    <source>
        <dbReference type="ARBA" id="ARBA00022490"/>
    </source>
</evidence>
<evidence type="ECO:0000256" key="5">
    <source>
        <dbReference type="ARBA" id="ARBA00039359"/>
    </source>
</evidence>
<evidence type="ECO:0000256" key="4">
    <source>
        <dbReference type="ARBA" id="ARBA00037487"/>
    </source>
</evidence>
<keyword evidence="7" id="KW-1185">Reference proteome</keyword>
<organism evidence="6 7">
    <name type="scientific">Merluccius polli</name>
    <name type="common">Benguela hake</name>
    <name type="synonym">Merluccius cadenati</name>
    <dbReference type="NCBI Taxonomy" id="89951"/>
    <lineage>
        <taxon>Eukaryota</taxon>
        <taxon>Metazoa</taxon>
        <taxon>Chordata</taxon>
        <taxon>Craniata</taxon>
        <taxon>Vertebrata</taxon>
        <taxon>Euteleostomi</taxon>
        <taxon>Actinopterygii</taxon>
        <taxon>Neopterygii</taxon>
        <taxon>Teleostei</taxon>
        <taxon>Neoteleostei</taxon>
        <taxon>Acanthomorphata</taxon>
        <taxon>Zeiogadaria</taxon>
        <taxon>Gadariae</taxon>
        <taxon>Gadiformes</taxon>
        <taxon>Gadoidei</taxon>
        <taxon>Merlucciidae</taxon>
        <taxon>Merluccius</taxon>
    </lineage>
</organism>
<name>A0AA47M9Y1_MERPO</name>
<evidence type="ECO:0000256" key="1">
    <source>
        <dbReference type="ARBA" id="ARBA00004496"/>
    </source>
</evidence>
<dbReference type="Proteomes" id="UP001174136">
    <property type="component" value="Unassembled WGS sequence"/>
</dbReference>
<reference evidence="6" key="1">
    <citation type="journal article" date="2023" name="Front. Mar. Sci.">
        <title>A new Merluccius polli reference genome to investigate the effects of global change in West African waters.</title>
        <authorList>
            <person name="Mateo J.L."/>
            <person name="Blanco-Fernandez C."/>
            <person name="Garcia-Vazquez E."/>
            <person name="Machado-Schiaffino G."/>
        </authorList>
    </citation>
    <scope>NUCLEOTIDE SEQUENCE</scope>
    <source>
        <strain evidence="6">C29</strain>
        <tissue evidence="6">Fin</tissue>
    </source>
</reference>
<comment type="function">
    <text evidence="4">Inhibits cell growth by regulating the TOR signaling pathway upstream of the TSC1-TSC2 complex and downstream of AKT1.</text>
</comment>
<sequence length="252" mass="27356">MLLGVKSSGADENDFEFISANRRCKIRGCVASSTPAQACDSTLRWIWFSSCDQAEPLHTGFHYTSANCSQGGVGWPVLGGGHGGELDFWDHGVAPHAATTGTASEDDAACARQLAKTFEDCLSRAKKTTLHCSAVLVPEKLTWRIARDVLRLVSGEPCGLRGCVLYVYLELDEGVRQLERIACDATVVPTFELTLVFKQDCGGGWLSLRELFMGACFFTPGFHRPIKLSPGFRLVKRKLYSSAAAGTVVVEC</sequence>
<comment type="similarity">
    <text evidence="2">Belongs to the DDIT4 family.</text>
</comment>
<comment type="subcellular location">
    <subcellularLocation>
        <location evidence="1">Cytoplasm</location>
    </subcellularLocation>
</comment>
<evidence type="ECO:0000256" key="2">
    <source>
        <dbReference type="ARBA" id="ARBA00010670"/>
    </source>
</evidence>
<dbReference type="InterPro" id="IPR038281">
    <property type="entry name" value="RTP801-like_C_sf"/>
</dbReference>
<dbReference type="EMBL" id="JAOPHQ010005165">
    <property type="protein sequence ID" value="KAK0136380.1"/>
    <property type="molecule type" value="Genomic_DNA"/>
</dbReference>
<comment type="caution">
    <text evidence="6">The sequence shown here is derived from an EMBL/GenBank/DDBJ whole genome shotgun (WGS) entry which is preliminary data.</text>
</comment>
<accession>A0AA47M9Y1</accession>
<dbReference type="PANTHER" id="PTHR12478:SF17">
    <property type="entry name" value="DNA DAMAGE-INDUCIBLE TRANSCRIPT 4-LIKE PROTEIN"/>
    <property type="match status" value="1"/>
</dbReference>
<dbReference type="Gene3D" id="3.90.470.40">
    <property type="entry name" value="RTP801-like"/>
    <property type="match status" value="1"/>
</dbReference>
<gene>
    <name evidence="6" type="primary">Ddit4l_1</name>
    <name evidence="6" type="ORF">N1851_027716</name>
</gene>
<evidence type="ECO:0000313" key="7">
    <source>
        <dbReference type="Proteomes" id="UP001174136"/>
    </source>
</evidence>